<accession>A0A3N0VZC1</accession>
<gene>
    <name evidence="1" type="ORF">EGI05_12505</name>
</gene>
<dbReference type="NCBIfam" id="TIGR03696">
    <property type="entry name" value="Rhs_assc_core"/>
    <property type="match status" value="1"/>
</dbReference>
<comment type="caution">
    <text evidence="1">The sequence shown here is derived from an EMBL/GenBank/DDBJ whole genome shotgun (WGS) entry which is preliminary data.</text>
</comment>
<dbReference type="Gene3D" id="2.180.10.10">
    <property type="entry name" value="RHS repeat-associated core"/>
    <property type="match status" value="1"/>
</dbReference>
<dbReference type="OrthoDB" id="2972467at2"/>
<evidence type="ECO:0000313" key="2">
    <source>
        <dbReference type="Proteomes" id="UP000269375"/>
    </source>
</evidence>
<reference evidence="1 2" key="1">
    <citation type="submission" date="2018-11" db="EMBL/GenBank/DDBJ databases">
        <title>Proposal to divide the Flavobacteriaceae and reorganize its genera based on Amino Acid Identity values calculated from whole genome sequences.</title>
        <authorList>
            <person name="Nicholson A.C."/>
            <person name="Gulvik C.A."/>
            <person name="Whitney A.M."/>
            <person name="Humrighouse B.W."/>
            <person name="Bell M."/>
            <person name="Holmes B."/>
            <person name="Steigerwalt A."/>
            <person name="Villarma A."/>
            <person name="Sheth M."/>
            <person name="Batra D."/>
            <person name="Pryor J."/>
            <person name="Bernardet J.-F."/>
            <person name="Hugo C."/>
            <person name="Kampfer P."/>
            <person name="Newman J."/>
            <person name="Mcquiston J.R."/>
        </authorList>
    </citation>
    <scope>NUCLEOTIDE SEQUENCE [LARGE SCALE GENOMIC DNA]</scope>
    <source>
        <strain evidence="1 2">DSM 15235</strain>
    </source>
</reference>
<dbReference type="EMBL" id="RJTX01000002">
    <property type="protein sequence ID" value="ROH98151.1"/>
    <property type="molecule type" value="Genomic_DNA"/>
</dbReference>
<dbReference type="InterPro" id="IPR022385">
    <property type="entry name" value="Rhs_assc_core"/>
</dbReference>
<sequence>MIEENNYYPFGLKHEGYNQLAGNPAYKYKYQGQELQNETGWYSFKWRNYMPEIGRFFNVDPMMYKTMNPEILINNLQR</sequence>
<dbReference type="AlphaFoldDB" id="A0A3N0VZC1"/>
<proteinExistence type="predicted"/>
<protein>
    <recommendedName>
        <fullName evidence="3">RHS repeat-associated core domain-containing protein</fullName>
    </recommendedName>
</protein>
<evidence type="ECO:0000313" key="1">
    <source>
        <dbReference type="EMBL" id="ROH98151.1"/>
    </source>
</evidence>
<dbReference type="RefSeq" id="WP_123263346.1">
    <property type="nucleotide sequence ID" value="NZ_RJTX01000002.1"/>
</dbReference>
<evidence type="ECO:0008006" key="3">
    <source>
        <dbReference type="Google" id="ProtNLM"/>
    </source>
</evidence>
<dbReference type="Proteomes" id="UP000269375">
    <property type="component" value="Unassembled WGS sequence"/>
</dbReference>
<name>A0A3N0VZC1_9FLAO</name>
<organism evidence="1 2">
    <name type="scientific">Chryseobacterium daecheongense</name>
    <dbReference type="NCBI Taxonomy" id="192389"/>
    <lineage>
        <taxon>Bacteria</taxon>
        <taxon>Pseudomonadati</taxon>
        <taxon>Bacteroidota</taxon>
        <taxon>Flavobacteriia</taxon>
        <taxon>Flavobacteriales</taxon>
        <taxon>Weeksellaceae</taxon>
        <taxon>Chryseobacterium group</taxon>
        <taxon>Chryseobacterium</taxon>
    </lineage>
</organism>